<proteinExistence type="predicted"/>
<feature type="compositionally biased region" description="Polar residues" evidence="1">
    <location>
        <begin position="1"/>
        <end position="11"/>
    </location>
</feature>
<keyword evidence="2" id="KW-1133">Transmembrane helix</keyword>
<comment type="caution">
    <text evidence="3">The sequence shown here is derived from an EMBL/GenBank/DDBJ whole genome shotgun (WGS) entry which is preliminary data.</text>
</comment>
<sequence>MQQPDTESSPSEGAAPTGPERRRDRRRARRIARARWRPLRRVLAALLVLPVVLMLVLPFLLLDQELRTPSWLRDRIEAQAGRMLAGGSLTFDEITVTLRRDLHPVVRLRGVELRDAEGRRLARVPRIEAQISPRGLLLEREFLVQEAVLRGAEISLARDEAGRIGISFDTGPGESPAAGAAPSEAPPAGPEANREATGLSSALAEGLARIDRLTQRPALAALERLQAEGLVLNYLDARVGRSWTVDGGTLDIDLTRGTRASARLAILSGRSSVTGLGLAYDRPEAEASAQVSVTLDEVYSGDVASQSPALSWLAAIDAPLSAAIRGSITPEGGLGPFSASLEIGEGHFGAEGVDVPEAVLADFSGAQVNLAYDPARAALDFSRIAVDSDWGRIEGVGAAWLRDVQAGWPASLVAQLDLSTVSLNPAGLYPEPVALRDGWAELRLRTAPLTLEIGSVGMIDDESGARLSGQGRIDIGPGGWDVALEGAVDAVPLGRALQFWPETLNPGARRWAAENIGPEARITDLAAALRLDGDGPMLAMTHSFSGASIRALRGMPPIEEAAGTVSTGEGRFGAMLEAGWVAPPEGGRIDLAGSSFTIPDGKAPRRPAQVDLRAEGGLTAVLSLLDQQPLTALSRAGQGVDLATGQASVSGQITLPLEDPRPEEIVWDMAGALTQVESTTLVPDRSLTAERLEAQANNEGLRIEGPVRIGAAALDGLYIQPFDGTPGRVEGTATLNQALLEEFGVVLPEGSVSGAAQAAVRLDLATEPRLTANSNLAGVALALPQIGWSKPAGTPGSLSLEVALADPPRVERLALEAPGLSASGDVTLTPGGQLDRARFSRLQVGGWLDAPVTLRGRGPDAAIGIEIAGGALDLGRAQFGEGGGEDGGPIEVALDDLRVADGIGLTEFRGSFDGQGGLSGRFDARVNGGTPITGLVVPDRRGTAVRVQAADAGAALRDTGLFATARGGRMDLTLRPEGAAGTYDGSLTVSDIRLRDAPVMAQLLDAVSVVGLLQQLDGQGLVFDDVEADFRLTPETVTLRQASATGPGLGISLDGVYTFGSQRMDFQGVLSPFYFLNQLGEGLTRAGEGLLGVTFTLGGTPARPRVSANPLSALAPGALRDLFRRQAPVAP</sequence>
<keyword evidence="2" id="KW-0472">Membrane</keyword>
<dbReference type="AlphaFoldDB" id="A0A318T5W7"/>
<dbReference type="EMBL" id="QJTE01000001">
    <property type="protein sequence ID" value="PYE85794.1"/>
    <property type="molecule type" value="Genomic_DNA"/>
</dbReference>
<feature type="region of interest" description="Disordered" evidence="1">
    <location>
        <begin position="1"/>
        <end position="26"/>
    </location>
</feature>
<organism evidence="3 4">
    <name type="scientific">Pseudoroseicyclus aestuarii</name>
    <dbReference type="NCBI Taxonomy" id="1795041"/>
    <lineage>
        <taxon>Bacteria</taxon>
        <taxon>Pseudomonadati</taxon>
        <taxon>Pseudomonadota</taxon>
        <taxon>Alphaproteobacteria</taxon>
        <taxon>Rhodobacterales</taxon>
        <taxon>Paracoccaceae</taxon>
        <taxon>Pseudoroseicyclus</taxon>
    </lineage>
</organism>
<name>A0A318T5W7_9RHOB</name>
<dbReference type="OrthoDB" id="7161641at2"/>
<keyword evidence="2" id="KW-0812">Transmembrane</keyword>
<feature type="compositionally biased region" description="Low complexity" evidence="1">
    <location>
        <begin position="171"/>
        <end position="183"/>
    </location>
</feature>
<protein>
    <submittedName>
        <fullName evidence="3">AsmA-like protein</fullName>
    </submittedName>
</protein>
<reference evidence="3 4" key="1">
    <citation type="submission" date="2018-06" db="EMBL/GenBank/DDBJ databases">
        <title>Genomic Encyclopedia of Type Strains, Phase III (KMG-III): the genomes of soil and plant-associated and newly described type strains.</title>
        <authorList>
            <person name="Whitman W."/>
        </authorList>
    </citation>
    <scope>NUCLEOTIDE SEQUENCE [LARGE SCALE GENOMIC DNA]</scope>
    <source>
        <strain evidence="3 4">CECT 9025</strain>
    </source>
</reference>
<keyword evidence="4" id="KW-1185">Reference proteome</keyword>
<evidence type="ECO:0000256" key="1">
    <source>
        <dbReference type="SAM" id="MobiDB-lite"/>
    </source>
</evidence>
<evidence type="ECO:0000313" key="3">
    <source>
        <dbReference type="EMBL" id="PYE85794.1"/>
    </source>
</evidence>
<feature type="transmembrane region" description="Helical" evidence="2">
    <location>
        <begin position="42"/>
        <end position="62"/>
    </location>
</feature>
<gene>
    <name evidence="3" type="ORF">DFP88_101466</name>
</gene>
<feature type="region of interest" description="Disordered" evidence="1">
    <location>
        <begin position="165"/>
        <end position="196"/>
    </location>
</feature>
<evidence type="ECO:0000313" key="4">
    <source>
        <dbReference type="Proteomes" id="UP000248311"/>
    </source>
</evidence>
<dbReference type="RefSeq" id="WP_110812816.1">
    <property type="nucleotide sequence ID" value="NZ_QJTE01000001.1"/>
</dbReference>
<dbReference type="Proteomes" id="UP000248311">
    <property type="component" value="Unassembled WGS sequence"/>
</dbReference>
<evidence type="ECO:0000256" key="2">
    <source>
        <dbReference type="SAM" id="Phobius"/>
    </source>
</evidence>
<accession>A0A318T5W7</accession>